<dbReference type="EMBL" id="BAABRO010000011">
    <property type="protein sequence ID" value="GAA5508889.1"/>
    <property type="molecule type" value="Genomic_DNA"/>
</dbReference>
<protein>
    <submittedName>
        <fullName evidence="1">Uncharacterized protein</fullName>
    </submittedName>
</protein>
<name>A0ABP9VUR7_9BACT</name>
<gene>
    <name evidence="1" type="ORF">Rcae01_04358</name>
</gene>
<evidence type="ECO:0000313" key="2">
    <source>
        <dbReference type="Proteomes" id="UP001416858"/>
    </source>
</evidence>
<sequence length="186" mass="20686">MPQTPSFFIPRGLSLYNRPDGQRLSLRSGAASATQPVVGPRSTIVPTVYQQILALLADPHFHDDFVDDDLSDAVASLASDVGWQPVLNAMLDVLRDSSLTRHWYDVVACLFACDCHTLPLPCDRSYITALLYDCLRICPDLGIDGRNPDDTDNLVWSIVHNLKGVSYMSDYDPKTDAEVLQHQIVR</sequence>
<reference evidence="1 2" key="1">
    <citation type="submission" date="2024-02" db="EMBL/GenBank/DDBJ databases">
        <title>Rhodopirellula caenicola NBRC 110016.</title>
        <authorList>
            <person name="Ichikawa N."/>
            <person name="Katano-Makiyama Y."/>
            <person name="Hidaka K."/>
        </authorList>
    </citation>
    <scope>NUCLEOTIDE SEQUENCE [LARGE SCALE GENOMIC DNA]</scope>
    <source>
        <strain evidence="1 2">NBRC 110016</strain>
    </source>
</reference>
<keyword evidence="2" id="KW-1185">Reference proteome</keyword>
<proteinExistence type="predicted"/>
<comment type="caution">
    <text evidence="1">The sequence shown here is derived from an EMBL/GenBank/DDBJ whole genome shotgun (WGS) entry which is preliminary data.</text>
</comment>
<organism evidence="1 2">
    <name type="scientific">Novipirellula caenicola</name>
    <dbReference type="NCBI Taxonomy" id="1536901"/>
    <lineage>
        <taxon>Bacteria</taxon>
        <taxon>Pseudomonadati</taxon>
        <taxon>Planctomycetota</taxon>
        <taxon>Planctomycetia</taxon>
        <taxon>Pirellulales</taxon>
        <taxon>Pirellulaceae</taxon>
        <taxon>Novipirellula</taxon>
    </lineage>
</organism>
<dbReference type="Proteomes" id="UP001416858">
    <property type="component" value="Unassembled WGS sequence"/>
</dbReference>
<accession>A0ABP9VUR7</accession>
<evidence type="ECO:0000313" key="1">
    <source>
        <dbReference type="EMBL" id="GAA5508889.1"/>
    </source>
</evidence>